<gene>
    <name evidence="11" type="primary">fni</name>
    <name evidence="13" type="ORF">BR63_04250</name>
</gene>
<comment type="caution">
    <text evidence="11">Lacks conserved residue(s) required for the propagation of feature annotation.</text>
</comment>
<name>A0A7G6E0J3_THEFR</name>
<dbReference type="InterPro" id="IPR000262">
    <property type="entry name" value="FMN-dep_DH"/>
</dbReference>
<keyword evidence="7 11" id="KW-0521">NADP</keyword>
<dbReference type="SUPFAM" id="SSF51395">
    <property type="entry name" value="FMN-linked oxidoreductases"/>
    <property type="match status" value="1"/>
</dbReference>
<dbReference type="Gene3D" id="3.20.20.70">
    <property type="entry name" value="Aldolase class I"/>
    <property type="match status" value="1"/>
</dbReference>
<keyword evidence="9 11" id="KW-0413">Isomerase</keyword>
<keyword evidence="6 11" id="KW-0460">Magnesium</keyword>
<dbReference type="InterPro" id="IPR013785">
    <property type="entry name" value="Aldolase_TIM"/>
</dbReference>
<reference evidence="13 14" key="1">
    <citation type="journal article" date="2019" name="Front. Microbiol.">
        <title>Thermoanaerosceptrum fracticalcis gen. nov. sp. nov., a Novel Fumarate-Fermenting Microorganism From a Deep Fractured Carbonate Aquifer of the US Great Basin.</title>
        <authorList>
            <person name="Hamilton-Brehm S.D."/>
            <person name="Stewart L.E."/>
            <person name="Zavarin M."/>
            <person name="Caldwell M."/>
            <person name="Lawson P.A."/>
            <person name="Onstott T.C."/>
            <person name="Grzymski J."/>
            <person name="Neveux I."/>
            <person name="Lollar B.S."/>
            <person name="Russell C.E."/>
            <person name="Moser D.P."/>
        </authorList>
    </citation>
    <scope>NUCLEOTIDE SEQUENCE [LARGE SCALE GENOMIC DNA]</scope>
    <source>
        <strain evidence="13 14">DRI-13</strain>
    </source>
</reference>
<keyword evidence="3 11" id="KW-0285">Flavoprotein</keyword>
<feature type="binding site" evidence="11">
    <location>
        <begin position="71"/>
        <end position="73"/>
    </location>
    <ligand>
        <name>FMN</name>
        <dbReference type="ChEBI" id="CHEBI:58210"/>
    </ligand>
</feature>
<dbReference type="GO" id="GO:0000287">
    <property type="term" value="F:magnesium ion binding"/>
    <property type="evidence" value="ECO:0007669"/>
    <property type="project" value="UniProtKB-UniRule"/>
</dbReference>
<evidence type="ECO:0000313" key="14">
    <source>
        <dbReference type="Proteomes" id="UP000515847"/>
    </source>
</evidence>
<comment type="cofactor">
    <cofactor evidence="11">
        <name>Mg(2+)</name>
        <dbReference type="ChEBI" id="CHEBI:18420"/>
    </cofactor>
</comment>
<feature type="binding site" evidence="11">
    <location>
        <position position="161"/>
    </location>
    <ligand>
        <name>Mg(2+)</name>
        <dbReference type="ChEBI" id="CHEBI:18420"/>
    </ligand>
</feature>
<feature type="domain" description="FMN-dependent dehydrogenase" evidence="12">
    <location>
        <begin position="174"/>
        <end position="331"/>
    </location>
</feature>
<feature type="binding site" evidence="11">
    <location>
        <begin position="14"/>
        <end position="15"/>
    </location>
    <ligand>
        <name>substrate</name>
    </ligand>
</feature>
<dbReference type="PANTHER" id="PTHR43665">
    <property type="entry name" value="ISOPENTENYL-DIPHOSPHATE DELTA-ISOMERASE"/>
    <property type="match status" value="1"/>
</dbReference>
<keyword evidence="4 11" id="KW-0288">FMN</keyword>
<evidence type="ECO:0000256" key="5">
    <source>
        <dbReference type="ARBA" id="ARBA00022723"/>
    </source>
</evidence>
<evidence type="ECO:0000256" key="9">
    <source>
        <dbReference type="ARBA" id="ARBA00023235"/>
    </source>
</evidence>
<evidence type="ECO:0000256" key="7">
    <source>
        <dbReference type="ARBA" id="ARBA00022857"/>
    </source>
</evidence>
<comment type="function">
    <text evidence="11">Involved in the biosynthesis of isoprenoids. Catalyzes the 1,3-allylic rearrangement of the homoallylic substrate isopentenyl (IPP) to its allylic isomer, dimethylallyl diphosphate (DMAPP).</text>
</comment>
<accession>A0A7G6E0J3</accession>
<evidence type="ECO:0000256" key="8">
    <source>
        <dbReference type="ARBA" id="ARBA00023229"/>
    </source>
</evidence>
<evidence type="ECO:0000256" key="2">
    <source>
        <dbReference type="ARBA" id="ARBA00022490"/>
    </source>
</evidence>
<dbReference type="GO" id="GO:0005737">
    <property type="term" value="C:cytoplasm"/>
    <property type="evidence" value="ECO:0007669"/>
    <property type="project" value="UniProtKB-SubCell"/>
</dbReference>
<dbReference type="KEGG" id="tfr:BR63_04250"/>
<comment type="subcellular location">
    <subcellularLocation>
        <location evidence="11">Cytoplasm</location>
    </subcellularLocation>
</comment>
<feature type="binding site" evidence="11">
    <location>
        <position position="222"/>
    </location>
    <ligand>
        <name>FMN</name>
        <dbReference type="ChEBI" id="CHEBI:58210"/>
    </ligand>
</feature>
<comment type="catalytic activity">
    <reaction evidence="11">
        <text>isopentenyl diphosphate = dimethylallyl diphosphate</text>
        <dbReference type="Rhea" id="RHEA:23284"/>
        <dbReference type="ChEBI" id="CHEBI:57623"/>
        <dbReference type="ChEBI" id="CHEBI:128769"/>
        <dbReference type="EC" id="5.3.3.2"/>
    </reaction>
</comment>
<dbReference type="GO" id="GO:0016491">
    <property type="term" value="F:oxidoreductase activity"/>
    <property type="evidence" value="ECO:0007669"/>
    <property type="project" value="InterPro"/>
</dbReference>
<dbReference type="PIRSF" id="PIRSF003314">
    <property type="entry name" value="IPP_isomerase"/>
    <property type="match status" value="1"/>
</dbReference>
<dbReference type="NCBIfam" id="TIGR02151">
    <property type="entry name" value="IPP_isom_2"/>
    <property type="match status" value="1"/>
</dbReference>
<organism evidence="13 14">
    <name type="scientific">Thermanaerosceptrum fracticalcis</name>
    <dbReference type="NCBI Taxonomy" id="1712410"/>
    <lineage>
        <taxon>Bacteria</taxon>
        <taxon>Bacillati</taxon>
        <taxon>Bacillota</taxon>
        <taxon>Clostridia</taxon>
        <taxon>Eubacteriales</taxon>
        <taxon>Peptococcaceae</taxon>
        <taxon>Thermanaerosceptrum</taxon>
    </lineage>
</organism>
<feature type="binding site" evidence="11">
    <location>
        <position position="130"/>
    </location>
    <ligand>
        <name>FMN</name>
        <dbReference type="ChEBI" id="CHEBI:58210"/>
    </ligand>
</feature>
<evidence type="ECO:0000256" key="4">
    <source>
        <dbReference type="ARBA" id="ARBA00022643"/>
    </source>
</evidence>
<feature type="binding site" evidence="11">
    <location>
        <position position="160"/>
    </location>
    <ligand>
        <name>substrate</name>
    </ligand>
</feature>
<dbReference type="Pfam" id="PF01070">
    <property type="entry name" value="FMN_dh"/>
    <property type="match status" value="1"/>
</dbReference>
<dbReference type="GO" id="GO:0004452">
    <property type="term" value="F:isopentenyl-diphosphate delta-isomerase activity"/>
    <property type="evidence" value="ECO:0007669"/>
    <property type="project" value="UniProtKB-UniRule"/>
</dbReference>
<proteinExistence type="inferred from homology"/>
<dbReference type="GO" id="GO:0008299">
    <property type="term" value="P:isoprenoid biosynthetic process"/>
    <property type="evidence" value="ECO:0007669"/>
    <property type="project" value="UniProtKB-UniRule"/>
</dbReference>
<comment type="similarity">
    <text evidence="11">Belongs to the IPP isomerase type 2 family.</text>
</comment>
<dbReference type="PANTHER" id="PTHR43665:SF1">
    <property type="entry name" value="ISOPENTENYL-DIPHOSPHATE DELTA-ISOMERASE"/>
    <property type="match status" value="1"/>
</dbReference>
<protein>
    <recommendedName>
        <fullName evidence="11">Isopentenyl-diphosphate delta-isomerase</fullName>
        <shortName evidence="11">IPP isomerase</shortName>
        <ecNumber evidence="11">5.3.3.2</ecNumber>
    </recommendedName>
    <alternativeName>
        <fullName evidence="11">Isopentenyl diphosphate:dimethylallyl diphosphate isomerase</fullName>
    </alternativeName>
    <alternativeName>
        <fullName evidence="11">Isopentenyl pyrophosphate isomerase</fullName>
    </alternativeName>
    <alternativeName>
        <fullName evidence="11">Type 2 isopentenyl diphosphate isomerase</fullName>
        <shortName evidence="11">IDI-2</shortName>
    </alternativeName>
</protein>
<evidence type="ECO:0000256" key="6">
    <source>
        <dbReference type="ARBA" id="ARBA00022842"/>
    </source>
</evidence>
<dbReference type="Proteomes" id="UP000515847">
    <property type="component" value="Chromosome"/>
</dbReference>
<evidence type="ECO:0000256" key="1">
    <source>
        <dbReference type="ARBA" id="ARBA00001917"/>
    </source>
</evidence>
<comment type="cofactor">
    <cofactor evidence="1 11">
        <name>FMN</name>
        <dbReference type="ChEBI" id="CHEBI:58210"/>
    </cofactor>
</comment>
<dbReference type="HAMAP" id="MF_00354">
    <property type="entry name" value="Idi_2"/>
    <property type="match status" value="1"/>
</dbReference>
<comment type="subunit">
    <text evidence="10 11">Homooctamer. Dimer of tetramers.</text>
</comment>
<feature type="binding site" evidence="11">
    <location>
        <position position="192"/>
    </location>
    <ligand>
        <name>FMN</name>
        <dbReference type="ChEBI" id="CHEBI:58210"/>
    </ligand>
</feature>
<evidence type="ECO:0000259" key="12">
    <source>
        <dbReference type="Pfam" id="PF01070"/>
    </source>
</evidence>
<dbReference type="InterPro" id="IPR011179">
    <property type="entry name" value="IPdP_isomerase"/>
</dbReference>
<dbReference type="CDD" id="cd02811">
    <property type="entry name" value="IDI-2_FMN"/>
    <property type="match status" value="1"/>
</dbReference>
<dbReference type="AlphaFoldDB" id="A0A7G6E0J3"/>
<dbReference type="EMBL" id="CP045798">
    <property type="protein sequence ID" value="QNB45597.1"/>
    <property type="molecule type" value="Genomic_DNA"/>
</dbReference>
<keyword evidence="14" id="KW-1185">Reference proteome</keyword>
<evidence type="ECO:0000256" key="10">
    <source>
        <dbReference type="ARBA" id="ARBA00025810"/>
    </source>
</evidence>
<evidence type="ECO:0000256" key="3">
    <source>
        <dbReference type="ARBA" id="ARBA00022630"/>
    </source>
</evidence>
<feature type="binding site" evidence="11">
    <location>
        <begin position="289"/>
        <end position="290"/>
    </location>
    <ligand>
        <name>FMN</name>
        <dbReference type="ChEBI" id="CHEBI:58210"/>
    </ligand>
</feature>
<sequence length="375" mass="41117">MRECVVMDLKREERKYHHLEHALREQTGPKPAGWSDVELVHQALIKGNADSIDTTIKLFGKTINFPLIINAMTGGAPGLERINEALARVAKETGIALAVGSQTAAVYNPGVRHTYEVVRKVYPEGLILANVGALVKPEYAKEAVEMIEADALQLHLNVVQELLMVEGDRDFASLYENVVKIKEAVKVPVILKEVGFGISRETAQELYQLGFTVLDLGGAGGTNFAAIELARNPQEHLDYLRCWGLPTAISLLEVNSLDLPFTVIASGGIYNALDIIKALALGAKAAGMAGVLLKIYDRYGEKALLDFLNSMQKEIQYLMLLTGAGKMEDIASIPVVITGYTQNWLTQRGIDTKKYAQRTTLGNDNFRGLNNKPKI</sequence>
<evidence type="ECO:0000313" key="13">
    <source>
        <dbReference type="EMBL" id="QNB45597.1"/>
    </source>
</evidence>
<feature type="binding site" evidence="11">
    <location>
        <position position="101"/>
    </location>
    <ligand>
        <name>FMN</name>
        <dbReference type="ChEBI" id="CHEBI:58210"/>
    </ligand>
</feature>
<evidence type="ECO:0000256" key="11">
    <source>
        <dbReference type="HAMAP-Rule" id="MF_00354"/>
    </source>
</evidence>
<keyword evidence="2 11" id="KW-0963">Cytoplasm</keyword>
<dbReference type="EC" id="5.3.3.2" evidence="11"/>
<keyword evidence="5 11" id="KW-0479">Metal-binding</keyword>
<dbReference type="GO" id="GO:0010181">
    <property type="term" value="F:FMN binding"/>
    <property type="evidence" value="ECO:0007669"/>
    <property type="project" value="UniProtKB-UniRule"/>
</dbReference>
<keyword evidence="8 11" id="KW-0414">Isoprene biosynthesis</keyword>
<comment type="cofactor">
    <cofactor evidence="11">
        <name>NADPH</name>
        <dbReference type="ChEBI" id="CHEBI:57783"/>
    </cofactor>
</comment>
<dbReference type="GO" id="GO:0070402">
    <property type="term" value="F:NADPH binding"/>
    <property type="evidence" value="ECO:0007669"/>
    <property type="project" value="UniProtKB-UniRule"/>
</dbReference>